<keyword evidence="4" id="KW-1185">Reference proteome</keyword>
<dbReference type="GO" id="GO:0016746">
    <property type="term" value="F:acyltransferase activity"/>
    <property type="evidence" value="ECO:0007669"/>
    <property type="project" value="UniProtKB-KW"/>
</dbReference>
<protein>
    <submittedName>
        <fullName evidence="3">GNAT family N-acetyltransferase</fullName>
        <ecNumber evidence="3">2.3.1.-</ecNumber>
    </submittedName>
</protein>
<evidence type="ECO:0000313" key="4">
    <source>
        <dbReference type="Proteomes" id="UP001597452"/>
    </source>
</evidence>
<dbReference type="RefSeq" id="WP_377328445.1">
    <property type="nucleotide sequence ID" value="NZ_JBHUMZ010000019.1"/>
</dbReference>
<dbReference type="Pfam" id="PF00583">
    <property type="entry name" value="Acetyltransf_1"/>
    <property type="match status" value="1"/>
</dbReference>
<dbReference type="PROSITE" id="PS51186">
    <property type="entry name" value="GNAT"/>
    <property type="match status" value="1"/>
</dbReference>
<dbReference type="InterPro" id="IPR000182">
    <property type="entry name" value="GNAT_dom"/>
</dbReference>
<accession>A0ABW5QB53</accession>
<evidence type="ECO:0000313" key="3">
    <source>
        <dbReference type="EMBL" id="MFD2638700.1"/>
    </source>
</evidence>
<proteinExistence type="predicted"/>
<dbReference type="InterPro" id="IPR050769">
    <property type="entry name" value="NAT_camello-type"/>
</dbReference>
<dbReference type="EC" id="2.3.1.-" evidence="3"/>
<keyword evidence="1 3" id="KW-0808">Transferase</keyword>
<keyword evidence="3" id="KW-0012">Acyltransferase</keyword>
<dbReference type="PANTHER" id="PTHR13947:SF37">
    <property type="entry name" value="LD18367P"/>
    <property type="match status" value="1"/>
</dbReference>
<reference evidence="4" key="1">
    <citation type="journal article" date="2019" name="Int. J. Syst. Evol. Microbiol.">
        <title>The Global Catalogue of Microorganisms (GCM) 10K type strain sequencing project: providing services to taxonomists for standard genome sequencing and annotation.</title>
        <authorList>
            <consortium name="The Broad Institute Genomics Platform"/>
            <consortium name="The Broad Institute Genome Sequencing Center for Infectious Disease"/>
            <person name="Wu L."/>
            <person name="Ma J."/>
        </authorList>
    </citation>
    <scope>NUCLEOTIDE SEQUENCE [LARGE SCALE GENOMIC DNA]</scope>
    <source>
        <strain evidence="4">TISTR 1571</strain>
    </source>
</reference>
<organism evidence="3 4">
    <name type="scientific">Piscibacillus salipiscarius</name>
    <dbReference type="NCBI Taxonomy" id="299480"/>
    <lineage>
        <taxon>Bacteria</taxon>
        <taxon>Bacillati</taxon>
        <taxon>Bacillota</taxon>
        <taxon>Bacilli</taxon>
        <taxon>Bacillales</taxon>
        <taxon>Bacillaceae</taxon>
        <taxon>Piscibacillus</taxon>
    </lineage>
</organism>
<comment type="caution">
    <text evidence="3">The sequence shown here is derived from an EMBL/GenBank/DDBJ whole genome shotgun (WGS) entry which is preliminary data.</text>
</comment>
<evidence type="ECO:0000259" key="2">
    <source>
        <dbReference type="PROSITE" id="PS51186"/>
    </source>
</evidence>
<dbReference type="EMBL" id="JBHUMZ010000019">
    <property type="protein sequence ID" value="MFD2638700.1"/>
    <property type="molecule type" value="Genomic_DNA"/>
</dbReference>
<feature type="domain" description="N-acetyltransferase" evidence="2">
    <location>
        <begin position="8"/>
        <end position="150"/>
    </location>
</feature>
<evidence type="ECO:0000256" key="1">
    <source>
        <dbReference type="ARBA" id="ARBA00022679"/>
    </source>
</evidence>
<dbReference type="Proteomes" id="UP001597452">
    <property type="component" value="Unassembled WGS sequence"/>
</dbReference>
<dbReference type="SUPFAM" id="SSF55729">
    <property type="entry name" value="Acyl-CoA N-acyltransferases (Nat)"/>
    <property type="match status" value="1"/>
</dbReference>
<dbReference type="CDD" id="cd04301">
    <property type="entry name" value="NAT_SF"/>
    <property type="match status" value="1"/>
</dbReference>
<dbReference type="PANTHER" id="PTHR13947">
    <property type="entry name" value="GNAT FAMILY N-ACETYLTRANSFERASE"/>
    <property type="match status" value="1"/>
</dbReference>
<gene>
    <name evidence="3" type="ORF">ACFSW4_07485</name>
</gene>
<dbReference type="InterPro" id="IPR016181">
    <property type="entry name" value="Acyl_CoA_acyltransferase"/>
</dbReference>
<sequence>MDKLKIVQVSKEFDEDAKAHILEGFLEHFGYIDHSLNPDLNSITDYYSRRGYIFLIGFIDQELVCTGAITKEGSHTGRIERMSVKKAFRRRGLANKMLQQLERYALDMKYTKLVLETNQHWQNAIQFYQSNHFIEEKRDQQRIHFAKRLIHVENDSL</sequence>
<name>A0ABW5QB53_9BACI</name>
<dbReference type="Gene3D" id="3.40.630.30">
    <property type="match status" value="1"/>
</dbReference>